<keyword evidence="2" id="KW-1133">Transmembrane helix</keyword>
<evidence type="ECO:0000313" key="3">
    <source>
        <dbReference type="EMBL" id="GAA1696350.1"/>
    </source>
</evidence>
<feature type="compositionally biased region" description="Pro residues" evidence="1">
    <location>
        <begin position="1"/>
        <end position="11"/>
    </location>
</feature>
<keyword evidence="2" id="KW-0812">Transmembrane</keyword>
<proteinExistence type="predicted"/>
<sequence length="77" mass="8299">MFTTFTPPPMGFAPFTDSSGYGRSTAGVPLNWSAHRPSEEADMADLIASSWPFVIGYAMAVGLYVILRDIAAEVRGE</sequence>
<name>A0ABP4TZD7_9ACTN</name>
<gene>
    <name evidence="3" type="ORF">GCM10009745_47980</name>
</gene>
<dbReference type="Proteomes" id="UP001500280">
    <property type="component" value="Unassembled WGS sequence"/>
</dbReference>
<evidence type="ECO:0000313" key="4">
    <source>
        <dbReference type="Proteomes" id="UP001500280"/>
    </source>
</evidence>
<protein>
    <submittedName>
        <fullName evidence="3">Uncharacterized protein</fullName>
    </submittedName>
</protein>
<keyword evidence="2" id="KW-0472">Membrane</keyword>
<evidence type="ECO:0000256" key="1">
    <source>
        <dbReference type="SAM" id="MobiDB-lite"/>
    </source>
</evidence>
<keyword evidence="4" id="KW-1185">Reference proteome</keyword>
<dbReference type="EMBL" id="BAAANF010000017">
    <property type="protein sequence ID" value="GAA1696350.1"/>
    <property type="molecule type" value="Genomic_DNA"/>
</dbReference>
<reference evidence="4" key="1">
    <citation type="journal article" date="2019" name="Int. J. Syst. Evol. Microbiol.">
        <title>The Global Catalogue of Microorganisms (GCM) 10K type strain sequencing project: providing services to taxonomists for standard genome sequencing and annotation.</title>
        <authorList>
            <consortium name="The Broad Institute Genomics Platform"/>
            <consortium name="The Broad Institute Genome Sequencing Center for Infectious Disease"/>
            <person name="Wu L."/>
            <person name="Ma J."/>
        </authorList>
    </citation>
    <scope>NUCLEOTIDE SEQUENCE [LARGE SCALE GENOMIC DNA]</scope>
    <source>
        <strain evidence="4">JCM 14307</strain>
    </source>
</reference>
<evidence type="ECO:0000256" key="2">
    <source>
        <dbReference type="SAM" id="Phobius"/>
    </source>
</evidence>
<feature type="transmembrane region" description="Helical" evidence="2">
    <location>
        <begin position="46"/>
        <end position="67"/>
    </location>
</feature>
<organism evidence="3 4">
    <name type="scientific">Kribbella yunnanensis</name>
    <dbReference type="NCBI Taxonomy" id="190194"/>
    <lineage>
        <taxon>Bacteria</taxon>
        <taxon>Bacillati</taxon>
        <taxon>Actinomycetota</taxon>
        <taxon>Actinomycetes</taxon>
        <taxon>Propionibacteriales</taxon>
        <taxon>Kribbellaceae</taxon>
        <taxon>Kribbella</taxon>
    </lineage>
</organism>
<accession>A0ABP4TZD7</accession>
<feature type="region of interest" description="Disordered" evidence="1">
    <location>
        <begin position="1"/>
        <end position="21"/>
    </location>
</feature>
<comment type="caution">
    <text evidence="3">The sequence shown here is derived from an EMBL/GenBank/DDBJ whole genome shotgun (WGS) entry which is preliminary data.</text>
</comment>